<dbReference type="OrthoDB" id="9805316at2"/>
<dbReference type="Proteomes" id="UP000297871">
    <property type="component" value="Unassembled WGS sequence"/>
</dbReference>
<sequence>MPSLLTKPSNSSTASVQFKDPLDEIREGVLSEDLERFYELLEKVLSKQRQYLTKTEYSLYFSGKKVRPMMLLLSSRMVHGNSSSLPFKSIQGAVSLEMLHVATLIHDDIIDHAHIRRGNETVNAARGMEKAIILGDIQFVEAIRGFVDSIDAQEDMGLVKSVLDTAFRICCGELDELETNASLPFSELHKKYRETIDRKTAVLFGLSCESGVTLAGGKTSDARRAGFFGRRVGRAFQIMDDILDFVNDRKGSGKELGIDLSRRRLSLPIIFAMEELGSQSPLSQIIRGMEYTDKTLKEAVRSLRLSSALPLSYVEARKEIVDSLEYLRLFPDNRYKKSLTDIAFYVVNR</sequence>
<dbReference type="EMBL" id="RQFY01000001">
    <property type="protein sequence ID" value="TGL36593.1"/>
    <property type="molecule type" value="Genomic_DNA"/>
</dbReference>
<keyword evidence="5" id="KW-0460">Magnesium</keyword>
<dbReference type="AlphaFoldDB" id="A0A4V3JNS4"/>
<dbReference type="CDD" id="cd00685">
    <property type="entry name" value="Trans_IPPS_HT"/>
    <property type="match status" value="1"/>
</dbReference>
<dbReference type="SFLD" id="SFLDS00005">
    <property type="entry name" value="Isoprenoid_Synthase_Type_I"/>
    <property type="match status" value="1"/>
</dbReference>
<dbReference type="RefSeq" id="WP_135613537.1">
    <property type="nucleotide sequence ID" value="NZ_JBNURZ010000003.1"/>
</dbReference>
<dbReference type="GO" id="GO:0046872">
    <property type="term" value="F:metal ion binding"/>
    <property type="evidence" value="ECO:0007669"/>
    <property type="project" value="UniProtKB-KW"/>
</dbReference>
<dbReference type="Pfam" id="PF00348">
    <property type="entry name" value="polyprenyl_synt"/>
    <property type="match status" value="1"/>
</dbReference>
<dbReference type="PANTHER" id="PTHR12001">
    <property type="entry name" value="GERANYLGERANYL PYROPHOSPHATE SYNTHASE"/>
    <property type="match status" value="1"/>
</dbReference>
<dbReference type="SUPFAM" id="SSF48576">
    <property type="entry name" value="Terpenoid synthases"/>
    <property type="match status" value="1"/>
</dbReference>
<keyword evidence="4" id="KW-0479">Metal-binding</keyword>
<comment type="similarity">
    <text evidence="2 6">Belongs to the FPP/GGPP synthase family.</text>
</comment>
<organism evidence="7 8">
    <name type="scientific">Leptospira koniambonensis</name>
    <dbReference type="NCBI Taxonomy" id="2484950"/>
    <lineage>
        <taxon>Bacteria</taxon>
        <taxon>Pseudomonadati</taxon>
        <taxon>Spirochaetota</taxon>
        <taxon>Spirochaetia</taxon>
        <taxon>Leptospirales</taxon>
        <taxon>Leptospiraceae</taxon>
        <taxon>Leptospira</taxon>
    </lineage>
</organism>
<comment type="caution">
    <text evidence="7">The sequence shown here is derived from an EMBL/GenBank/DDBJ whole genome shotgun (WGS) entry which is preliminary data.</text>
</comment>
<evidence type="ECO:0000256" key="3">
    <source>
        <dbReference type="ARBA" id="ARBA00022679"/>
    </source>
</evidence>
<evidence type="ECO:0000313" key="7">
    <source>
        <dbReference type="EMBL" id="TGL36593.1"/>
    </source>
</evidence>
<comment type="cofactor">
    <cofactor evidence="1">
        <name>Mg(2+)</name>
        <dbReference type="ChEBI" id="CHEBI:18420"/>
    </cofactor>
</comment>
<name>A0A4V3JNS4_9LEPT</name>
<dbReference type="GO" id="GO:0008299">
    <property type="term" value="P:isoprenoid biosynthetic process"/>
    <property type="evidence" value="ECO:0007669"/>
    <property type="project" value="InterPro"/>
</dbReference>
<dbReference type="GO" id="GO:0004659">
    <property type="term" value="F:prenyltransferase activity"/>
    <property type="evidence" value="ECO:0007669"/>
    <property type="project" value="InterPro"/>
</dbReference>
<evidence type="ECO:0000256" key="5">
    <source>
        <dbReference type="ARBA" id="ARBA00022842"/>
    </source>
</evidence>
<evidence type="ECO:0000313" key="8">
    <source>
        <dbReference type="Proteomes" id="UP000297871"/>
    </source>
</evidence>
<dbReference type="PROSITE" id="PS00444">
    <property type="entry name" value="POLYPRENYL_SYNTHASE_2"/>
    <property type="match status" value="1"/>
</dbReference>
<gene>
    <name evidence="7" type="ORF">EHQ52_01575</name>
</gene>
<reference evidence="7" key="1">
    <citation type="journal article" date="2019" name="PLoS Negl. Trop. Dis.">
        <title>Revisiting the worldwide diversity of Leptospira species in the environment.</title>
        <authorList>
            <person name="Vincent A.T."/>
            <person name="Schiettekatte O."/>
            <person name="Bourhy P."/>
            <person name="Veyrier F.J."/>
            <person name="Picardeau M."/>
        </authorList>
    </citation>
    <scope>NUCLEOTIDE SEQUENCE [LARGE SCALE GENOMIC DNA]</scope>
    <source>
        <strain evidence="7">201800265</strain>
    </source>
</reference>
<dbReference type="PANTHER" id="PTHR12001:SF69">
    <property type="entry name" value="ALL TRANS-POLYPRENYL-DIPHOSPHATE SYNTHASE PDSS1"/>
    <property type="match status" value="1"/>
</dbReference>
<dbReference type="InterPro" id="IPR000092">
    <property type="entry name" value="Polyprenyl_synt"/>
</dbReference>
<dbReference type="InterPro" id="IPR008949">
    <property type="entry name" value="Isoprenoid_synthase_dom_sf"/>
</dbReference>
<keyword evidence="3 6" id="KW-0808">Transferase</keyword>
<keyword evidence="8" id="KW-1185">Reference proteome</keyword>
<dbReference type="InterPro" id="IPR033749">
    <property type="entry name" value="Polyprenyl_synt_CS"/>
</dbReference>
<proteinExistence type="inferred from homology"/>
<protein>
    <submittedName>
        <fullName evidence="7">Polyprenyl synthetase family protein</fullName>
    </submittedName>
</protein>
<evidence type="ECO:0000256" key="6">
    <source>
        <dbReference type="RuleBase" id="RU004466"/>
    </source>
</evidence>
<evidence type="ECO:0000256" key="1">
    <source>
        <dbReference type="ARBA" id="ARBA00001946"/>
    </source>
</evidence>
<accession>A0A4V3JNS4</accession>
<dbReference type="Gene3D" id="1.10.600.10">
    <property type="entry name" value="Farnesyl Diphosphate Synthase"/>
    <property type="match status" value="1"/>
</dbReference>
<dbReference type="PROSITE" id="PS00723">
    <property type="entry name" value="POLYPRENYL_SYNTHASE_1"/>
    <property type="match status" value="1"/>
</dbReference>
<evidence type="ECO:0000256" key="2">
    <source>
        <dbReference type="ARBA" id="ARBA00006706"/>
    </source>
</evidence>
<evidence type="ECO:0000256" key="4">
    <source>
        <dbReference type="ARBA" id="ARBA00022723"/>
    </source>
</evidence>